<dbReference type="InterPro" id="IPR039391">
    <property type="entry name" value="Phytocyanin-like"/>
</dbReference>
<protein>
    <recommendedName>
        <fullName evidence="4">Phytocyanin domain-containing protein</fullName>
    </recommendedName>
</protein>
<feature type="non-terminal residue" evidence="5">
    <location>
        <position position="1"/>
    </location>
</feature>
<evidence type="ECO:0000313" key="6">
    <source>
        <dbReference type="Proteomes" id="UP000001514"/>
    </source>
</evidence>
<dbReference type="PROSITE" id="PS51485">
    <property type="entry name" value="PHYTOCYANIN"/>
    <property type="match status" value="1"/>
</dbReference>
<dbReference type="PANTHER" id="PTHR33021:SF197">
    <property type="entry name" value="EARLY NODULIN-LIKE PROTEIN 13"/>
    <property type="match status" value="1"/>
</dbReference>
<dbReference type="eggNOG" id="ENOG502RZ1W">
    <property type="taxonomic scope" value="Eukaryota"/>
</dbReference>
<dbReference type="CDD" id="cd04216">
    <property type="entry name" value="Phytocyanin"/>
    <property type="match status" value="1"/>
</dbReference>
<dbReference type="Proteomes" id="UP000001514">
    <property type="component" value="Unassembled WGS sequence"/>
</dbReference>
<dbReference type="HOGENOM" id="CLU_058719_4_3_1"/>
<feature type="domain" description="Phytocyanin" evidence="4">
    <location>
        <begin position="24"/>
        <end position="127"/>
    </location>
</feature>
<keyword evidence="2" id="KW-0325">Glycoprotein</keyword>
<evidence type="ECO:0000256" key="2">
    <source>
        <dbReference type="ARBA" id="ARBA00023180"/>
    </source>
</evidence>
<evidence type="ECO:0000313" key="5">
    <source>
        <dbReference type="EMBL" id="EFJ27926.1"/>
    </source>
</evidence>
<dbReference type="SUPFAM" id="SSF49503">
    <property type="entry name" value="Cupredoxins"/>
    <property type="match status" value="1"/>
</dbReference>
<name>D8RJL2_SELML</name>
<proteinExistence type="predicted"/>
<feature type="chain" id="PRO_5003121865" description="Phytocyanin domain-containing protein" evidence="3">
    <location>
        <begin position="23"/>
        <end position="142"/>
    </location>
</feature>
<dbReference type="STRING" id="88036.D8RJL2"/>
<dbReference type="Gene3D" id="2.60.40.420">
    <property type="entry name" value="Cupredoxins - blue copper proteins"/>
    <property type="match status" value="1"/>
</dbReference>
<dbReference type="GO" id="GO:0005886">
    <property type="term" value="C:plasma membrane"/>
    <property type="evidence" value="ECO:0000318"/>
    <property type="project" value="GO_Central"/>
</dbReference>
<organism evidence="6">
    <name type="scientific">Selaginella moellendorffii</name>
    <name type="common">Spikemoss</name>
    <dbReference type="NCBI Taxonomy" id="88036"/>
    <lineage>
        <taxon>Eukaryota</taxon>
        <taxon>Viridiplantae</taxon>
        <taxon>Streptophyta</taxon>
        <taxon>Embryophyta</taxon>
        <taxon>Tracheophyta</taxon>
        <taxon>Lycopodiopsida</taxon>
        <taxon>Selaginellales</taxon>
        <taxon>Selaginellaceae</taxon>
        <taxon>Selaginella</taxon>
    </lineage>
</organism>
<dbReference type="OrthoDB" id="1937620at2759"/>
<dbReference type="InterPro" id="IPR003245">
    <property type="entry name" value="Phytocyanin_dom"/>
</dbReference>
<dbReference type="InterPro" id="IPR008972">
    <property type="entry name" value="Cupredoxin"/>
</dbReference>
<dbReference type="AlphaFoldDB" id="D8RJL2"/>
<dbReference type="InParanoid" id="D8RJL2"/>
<dbReference type="GO" id="GO:0009055">
    <property type="term" value="F:electron transfer activity"/>
    <property type="evidence" value="ECO:0007669"/>
    <property type="project" value="InterPro"/>
</dbReference>
<dbReference type="EMBL" id="GL377581">
    <property type="protein sequence ID" value="EFJ27926.1"/>
    <property type="molecule type" value="Genomic_DNA"/>
</dbReference>
<keyword evidence="3" id="KW-0732">Signal</keyword>
<feature type="signal peptide" evidence="3">
    <location>
        <begin position="1"/>
        <end position="22"/>
    </location>
</feature>
<dbReference type="FunFam" id="2.60.40.420:FF:000034">
    <property type="entry name" value="Cupredoxin superfamily protein"/>
    <property type="match status" value="1"/>
</dbReference>
<keyword evidence="1" id="KW-1015">Disulfide bond</keyword>
<gene>
    <name evidence="5" type="ORF">SELMODRAFT_69033</name>
</gene>
<evidence type="ECO:0000259" key="4">
    <source>
        <dbReference type="PROSITE" id="PS51485"/>
    </source>
</evidence>
<feature type="non-terminal residue" evidence="5">
    <location>
        <position position="142"/>
    </location>
</feature>
<evidence type="ECO:0000256" key="3">
    <source>
        <dbReference type="SAM" id="SignalP"/>
    </source>
</evidence>
<reference evidence="5 6" key="1">
    <citation type="journal article" date="2011" name="Science">
        <title>The Selaginella genome identifies genetic changes associated with the evolution of vascular plants.</title>
        <authorList>
            <person name="Banks J.A."/>
            <person name="Nishiyama T."/>
            <person name="Hasebe M."/>
            <person name="Bowman J.L."/>
            <person name="Gribskov M."/>
            <person name="dePamphilis C."/>
            <person name="Albert V.A."/>
            <person name="Aono N."/>
            <person name="Aoyama T."/>
            <person name="Ambrose B.A."/>
            <person name="Ashton N.W."/>
            <person name="Axtell M.J."/>
            <person name="Barker E."/>
            <person name="Barker M.S."/>
            <person name="Bennetzen J.L."/>
            <person name="Bonawitz N.D."/>
            <person name="Chapple C."/>
            <person name="Cheng C."/>
            <person name="Correa L.G."/>
            <person name="Dacre M."/>
            <person name="DeBarry J."/>
            <person name="Dreyer I."/>
            <person name="Elias M."/>
            <person name="Engstrom E.M."/>
            <person name="Estelle M."/>
            <person name="Feng L."/>
            <person name="Finet C."/>
            <person name="Floyd S.K."/>
            <person name="Frommer W.B."/>
            <person name="Fujita T."/>
            <person name="Gramzow L."/>
            <person name="Gutensohn M."/>
            <person name="Harholt J."/>
            <person name="Hattori M."/>
            <person name="Heyl A."/>
            <person name="Hirai T."/>
            <person name="Hiwatashi Y."/>
            <person name="Ishikawa M."/>
            <person name="Iwata M."/>
            <person name="Karol K.G."/>
            <person name="Koehler B."/>
            <person name="Kolukisaoglu U."/>
            <person name="Kubo M."/>
            <person name="Kurata T."/>
            <person name="Lalonde S."/>
            <person name="Li K."/>
            <person name="Li Y."/>
            <person name="Litt A."/>
            <person name="Lyons E."/>
            <person name="Manning G."/>
            <person name="Maruyama T."/>
            <person name="Michael T.P."/>
            <person name="Mikami K."/>
            <person name="Miyazaki S."/>
            <person name="Morinaga S."/>
            <person name="Murata T."/>
            <person name="Mueller-Roeber B."/>
            <person name="Nelson D.R."/>
            <person name="Obara M."/>
            <person name="Oguri Y."/>
            <person name="Olmstead R.G."/>
            <person name="Onodera N."/>
            <person name="Petersen B.L."/>
            <person name="Pils B."/>
            <person name="Prigge M."/>
            <person name="Rensing S.A."/>
            <person name="Riano-Pachon D.M."/>
            <person name="Roberts A.W."/>
            <person name="Sato Y."/>
            <person name="Scheller H.V."/>
            <person name="Schulz B."/>
            <person name="Schulz C."/>
            <person name="Shakirov E.V."/>
            <person name="Shibagaki N."/>
            <person name="Shinohara N."/>
            <person name="Shippen D.E."/>
            <person name="Soerensen I."/>
            <person name="Sotooka R."/>
            <person name="Sugimoto N."/>
            <person name="Sugita M."/>
            <person name="Sumikawa N."/>
            <person name="Tanurdzic M."/>
            <person name="Theissen G."/>
            <person name="Ulvskov P."/>
            <person name="Wakazuki S."/>
            <person name="Weng J.K."/>
            <person name="Willats W.W."/>
            <person name="Wipf D."/>
            <person name="Wolf P.G."/>
            <person name="Yang L."/>
            <person name="Zimmer A.D."/>
            <person name="Zhu Q."/>
            <person name="Mitros T."/>
            <person name="Hellsten U."/>
            <person name="Loque D."/>
            <person name="Otillar R."/>
            <person name="Salamov A."/>
            <person name="Schmutz J."/>
            <person name="Shapiro H."/>
            <person name="Lindquist E."/>
            <person name="Lucas S."/>
            <person name="Rokhsar D."/>
            <person name="Grigoriev I.V."/>
        </authorList>
    </citation>
    <scope>NUCLEOTIDE SEQUENCE [LARGE SCALE GENOMIC DNA]</scope>
</reference>
<dbReference type="KEGG" id="smo:SELMODRAFT_69033"/>
<dbReference type="OMA" id="FETCNAT"/>
<dbReference type="PANTHER" id="PTHR33021">
    <property type="entry name" value="BLUE COPPER PROTEIN"/>
    <property type="match status" value="1"/>
</dbReference>
<keyword evidence="6" id="KW-1185">Reference proteome</keyword>
<dbReference type="FunCoup" id="D8RJL2">
    <property type="interactions" value="8"/>
</dbReference>
<evidence type="ECO:0000256" key="1">
    <source>
        <dbReference type="ARBA" id="ARBA00023157"/>
    </source>
</evidence>
<sequence>LLASTVSLAITVLAVFAAIVSAGIQHNVGDKAGWKLPSLAKINYTDWASQYSFQVEDTLHFRYDQGTESVLQVSLADYVSCSNSKPLATYDDGDTVVYLLRDGWYWFISGVPSHCNLGQKFSIRVQPLSHGSYQDRAPSAAE</sequence>
<dbReference type="Pfam" id="PF02298">
    <property type="entry name" value="Cu_bind_like"/>
    <property type="match status" value="1"/>
</dbReference>
<accession>D8RJL2</accession>